<organism evidence="2 3">
    <name type="scientific">Caenispirillum bisanense</name>
    <dbReference type="NCBI Taxonomy" id="414052"/>
    <lineage>
        <taxon>Bacteria</taxon>
        <taxon>Pseudomonadati</taxon>
        <taxon>Pseudomonadota</taxon>
        <taxon>Alphaproteobacteria</taxon>
        <taxon>Rhodospirillales</taxon>
        <taxon>Novispirillaceae</taxon>
        <taxon>Caenispirillum</taxon>
    </lineage>
</organism>
<dbReference type="InterPro" id="IPR032710">
    <property type="entry name" value="NTF2-like_dom_sf"/>
</dbReference>
<protein>
    <submittedName>
        <fullName evidence="2">SnoaL-like domain-containing protein</fullName>
    </submittedName>
</protein>
<dbReference type="InterPro" id="IPR037401">
    <property type="entry name" value="SnoaL-like"/>
</dbReference>
<dbReference type="AlphaFoldDB" id="A0A286G457"/>
<evidence type="ECO:0000313" key="3">
    <source>
        <dbReference type="Proteomes" id="UP000219621"/>
    </source>
</evidence>
<evidence type="ECO:0000259" key="1">
    <source>
        <dbReference type="Pfam" id="PF12680"/>
    </source>
</evidence>
<proteinExistence type="predicted"/>
<dbReference type="Pfam" id="PF12680">
    <property type="entry name" value="SnoaL_2"/>
    <property type="match status" value="1"/>
</dbReference>
<keyword evidence="3" id="KW-1185">Reference proteome</keyword>
<dbReference type="EMBL" id="OCNJ01000001">
    <property type="protein sequence ID" value="SOD90295.1"/>
    <property type="molecule type" value="Genomic_DNA"/>
</dbReference>
<feature type="domain" description="SnoaL-like" evidence="1">
    <location>
        <begin position="22"/>
        <end position="121"/>
    </location>
</feature>
<accession>A0A286G457</accession>
<dbReference type="OrthoDB" id="1115105at2"/>
<reference evidence="2 3" key="1">
    <citation type="submission" date="2017-09" db="EMBL/GenBank/DDBJ databases">
        <authorList>
            <person name="Ehlers B."/>
            <person name="Leendertz F.H."/>
        </authorList>
    </citation>
    <scope>NUCLEOTIDE SEQUENCE [LARGE SCALE GENOMIC DNA]</scope>
    <source>
        <strain evidence="2 3">USBA 140</strain>
    </source>
</reference>
<dbReference type="Proteomes" id="UP000219621">
    <property type="component" value="Unassembled WGS sequence"/>
</dbReference>
<sequence>MRTTPDDIRAAGLEAYVALLQQLTPETLPELRRVTAPDVRFKDPFHEVTGRGAMLAVFERMFHDVADLRFVVHHACLAGGGGTALLRWTLSGRVRALRGRPWSVDGMSEVELDTQGLVTAHVDYWDAASTLYERLPLIGIVLRAIRRRIAVL</sequence>
<dbReference type="Gene3D" id="3.10.450.50">
    <property type="match status" value="1"/>
</dbReference>
<evidence type="ECO:0000313" key="2">
    <source>
        <dbReference type="EMBL" id="SOD90295.1"/>
    </source>
</evidence>
<gene>
    <name evidence="2" type="ORF">SAMN05421508_101504</name>
</gene>
<dbReference type="SUPFAM" id="SSF54427">
    <property type="entry name" value="NTF2-like"/>
    <property type="match status" value="1"/>
</dbReference>
<name>A0A286G457_9PROT</name>
<dbReference type="RefSeq" id="WP_097277389.1">
    <property type="nucleotide sequence ID" value="NZ_OCNJ01000001.1"/>
</dbReference>